<protein>
    <submittedName>
        <fullName evidence="1">Uncharacterized protein</fullName>
    </submittedName>
</protein>
<dbReference type="HOGENOM" id="CLU_2774649_0_0_6"/>
<evidence type="ECO:0000313" key="2">
    <source>
        <dbReference type="Proteomes" id="UP000031623"/>
    </source>
</evidence>
<keyword evidence="2" id="KW-1185">Reference proteome</keyword>
<dbReference type="KEGG" id="tig:THII_2683"/>
<organism evidence="1 2">
    <name type="scientific">Thioploca ingrica</name>
    <dbReference type="NCBI Taxonomy" id="40754"/>
    <lineage>
        <taxon>Bacteria</taxon>
        <taxon>Pseudomonadati</taxon>
        <taxon>Pseudomonadota</taxon>
        <taxon>Gammaproteobacteria</taxon>
        <taxon>Thiotrichales</taxon>
        <taxon>Thiotrichaceae</taxon>
        <taxon>Thioploca</taxon>
    </lineage>
</organism>
<gene>
    <name evidence="1" type="ORF">THII_2683</name>
</gene>
<dbReference type="Pfam" id="PF13597">
    <property type="entry name" value="NRDD"/>
    <property type="match status" value="1"/>
</dbReference>
<dbReference type="STRING" id="40754.THII_2683"/>
<proteinExistence type="predicted"/>
<dbReference type="EMBL" id="AP014633">
    <property type="protein sequence ID" value="BAP56980.1"/>
    <property type="molecule type" value="Genomic_DNA"/>
</dbReference>
<dbReference type="Proteomes" id="UP000031623">
    <property type="component" value="Chromosome"/>
</dbReference>
<dbReference type="AlphaFoldDB" id="A0A090ANK5"/>
<accession>A0A090ANK5</accession>
<sequence>MIEQSFILLDTDTHSVTDATGQILLTAAERTRTEIWTRVVGYHRPVSTFNLGKQSEHAERLHFRENETC</sequence>
<dbReference type="GO" id="GO:0008998">
    <property type="term" value="F:ribonucleoside-triphosphate reductase (thioredoxin) activity"/>
    <property type="evidence" value="ECO:0007669"/>
    <property type="project" value="InterPro"/>
</dbReference>
<dbReference type="InterPro" id="IPR012833">
    <property type="entry name" value="NrdD"/>
</dbReference>
<evidence type="ECO:0000313" key="1">
    <source>
        <dbReference type="EMBL" id="BAP56980.1"/>
    </source>
</evidence>
<dbReference type="GO" id="GO:0006260">
    <property type="term" value="P:DNA replication"/>
    <property type="evidence" value="ECO:0007669"/>
    <property type="project" value="InterPro"/>
</dbReference>
<reference evidence="1 2" key="1">
    <citation type="journal article" date="2014" name="ISME J.">
        <title>Ecophysiology of Thioploca ingrica as revealed by the complete genome sequence supplemented with proteomic evidence.</title>
        <authorList>
            <person name="Kojima H."/>
            <person name="Ogura Y."/>
            <person name="Yamamoto N."/>
            <person name="Togashi T."/>
            <person name="Mori H."/>
            <person name="Watanabe T."/>
            <person name="Nemoto F."/>
            <person name="Kurokawa K."/>
            <person name="Hayashi T."/>
            <person name="Fukui M."/>
        </authorList>
    </citation>
    <scope>NUCLEOTIDE SEQUENCE [LARGE SCALE GENOMIC DNA]</scope>
</reference>
<name>A0A090ANK5_9GAMM</name>